<sequence>MLAEEDESLIDTTAALAKKRLDRKLKKLEKKRATHVRPASLLDVPYELMMKVLAQLRPSDLFNLRRTIRALNECVVSEETVISTEIINRRYQALSKCFPIPRPIEDVEPEMHDVLLGRQNPLNIHWRPFRHIKPLNPRVICTCITCVLHFINNNFHLSITFASSCLFHILYIGLANTPSKPNKRTLADRSAPDHSLIASIVNGHSARPARRG</sequence>
<dbReference type="EMBL" id="CP042198">
    <property type="protein sequence ID" value="QDS75853.1"/>
    <property type="molecule type" value="Genomic_DNA"/>
</dbReference>
<dbReference type="AlphaFoldDB" id="A0A517LJN7"/>
<organism evidence="2 3">
    <name type="scientific">Venturia effusa</name>
    <dbReference type="NCBI Taxonomy" id="50376"/>
    <lineage>
        <taxon>Eukaryota</taxon>
        <taxon>Fungi</taxon>
        <taxon>Dikarya</taxon>
        <taxon>Ascomycota</taxon>
        <taxon>Pezizomycotina</taxon>
        <taxon>Dothideomycetes</taxon>
        <taxon>Pleosporomycetidae</taxon>
        <taxon>Venturiales</taxon>
        <taxon>Venturiaceae</taxon>
        <taxon>Venturia</taxon>
    </lineage>
</organism>
<dbReference type="InterPro" id="IPR036047">
    <property type="entry name" value="F-box-like_dom_sf"/>
</dbReference>
<proteinExistence type="predicted"/>
<reference evidence="2 3" key="1">
    <citation type="submission" date="2019-07" db="EMBL/GenBank/DDBJ databases">
        <title>Finished genome of Venturia effusa.</title>
        <authorList>
            <person name="Young C.A."/>
            <person name="Cox M.P."/>
            <person name="Ganley A.R.D."/>
            <person name="David W.J."/>
        </authorList>
    </citation>
    <scope>NUCLEOTIDE SEQUENCE [LARGE SCALE GENOMIC DNA]</scope>
    <source>
        <strain evidence="3">albino</strain>
    </source>
</reference>
<feature type="domain" description="F-box" evidence="1">
    <location>
        <begin position="38"/>
        <end position="94"/>
    </location>
</feature>
<dbReference type="STRING" id="50376.A0A517LJN7"/>
<gene>
    <name evidence="2" type="ORF">FKW77_001502</name>
</gene>
<protein>
    <recommendedName>
        <fullName evidence="1">F-box domain-containing protein</fullName>
    </recommendedName>
</protein>
<evidence type="ECO:0000313" key="2">
    <source>
        <dbReference type="EMBL" id="QDS75853.1"/>
    </source>
</evidence>
<dbReference type="SUPFAM" id="SSF81383">
    <property type="entry name" value="F-box domain"/>
    <property type="match status" value="1"/>
</dbReference>
<name>A0A517LJN7_9PEZI</name>
<accession>A0A517LJN7</accession>
<dbReference type="Proteomes" id="UP000316270">
    <property type="component" value="Chromosome 14"/>
</dbReference>
<evidence type="ECO:0000313" key="3">
    <source>
        <dbReference type="Proteomes" id="UP000316270"/>
    </source>
</evidence>
<dbReference type="OrthoDB" id="3642468at2759"/>
<dbReference type="PROSITE" id="PS50181">
    <property type="entry name" value="FBOX"/>
    <property type="match status" value="1"/>
</dbReference>
<dbReference type="InterPro" id="IPR001810">
    <property type="entry name" value="F-box_dom"/>
</dbReference>
<evidence type="ECO:0000259" key="1">
    <source>
        <dbReference type="PROSITE" id="PS50181"/>
    </source>
</evidence>
<keyword evidence="3" id="KW-1185">Reference proteome</keyword>